<dbReference type="PROSITE" id="PS50082">
    <property type="entry name" value="WD_REPEATS_2"/>
    <property type="match status" value="2"/>
</dbReference>
<dbReference type="CDD" id="cd14014">
    <property type="entry name" value="STKc_PknB_like"/>
    <property type="match status" value="1"/>
</dbReference>
<dbReference type="Gene3D" id="2.130.10.10">
    <property type="entry name" value="YVTN repeat-like/Quinoprotein amine dehydrogenase"/>
    <property type="match status" value="2"/>
</dbReference>
<reference evidence="9 10" key="1">
    <citation type="journal article" date="2021" name="Int. J. Syst. Evol. Microbiol.">
        <title>Reticulibacter mediterranei gen. nov., sp. nov., within the new family Reticulibacteraceae fam. nov., and Ktedonospora formicarum gen. nov., sp. nov., Ktedonobacter robiniae sp. nov., Dictyobacter formicarum sp. nov. and Dictyobacter arantiisoli sp. nov., belonging to the class Ktedonobacteria.</title>
        <authorList>
            <person name="Yabe S."/>
            <person name="Zheng Y."/>
            <person name="Wang C.M."/>
            <person name="Sakai Y."/>
            <person name="Abe K."/>
            <person name="Yokota A."/>
            <person name="Donadio S."/>
            <person name="Cavaletti L."/>
            <person name="Monciardini P."/>
        </authorList>
    </citation>
    <scope>NUCLEOTIDE SEQUENCE [LARGE SCALE GENOMIC DNA]</scope>
    <source>
        <strain evidence="9 10">SOSP1-30</strain>
    </source>
</reference>
<dbReference type="PROSITE" id="PS50011">
    <property type="entry name" value="PROTEIN_KINASE_DOM"/>
    <property type="match status" value="1"/>
</dbReference>
<dbReference type="Pfam" id="PF00069">
    <property type="entry name" value="Pkinase"/>
    <property type="match status" value="1"/>
</dbReference>
<evidence type="ECO:0000256" key="3">
    <source>
        <dbReference type="ARBA" id="ARBA00022777"/>
    </source>
</evidence>
<comment type="caution">
    <text evidence="9">The sequence shown here is derived from an EMBL/GenBank/DDBJ whole genome shotgun (WGS) entry which is preliminary data.</text>
</comment>
<organism evidence="9 10">
    <name type="scientific">Ktedonobacter robiniae</name>
    <dbReference type="NCBI Taxonomy" id="2778365"/>
    <lineage>
        <taxon>Bacteria</taxon>
        <taxon>Bacillati</taxon>
        <taxon>Chloroflexota</taxon>
        <taxon>Ktedonobacteria</taxon>
        <taxon>Ktedonobacterales</taxon>
        <taxon>Ktedonobacteraceae</taxon>
        <taxon>Ktedonobacter</taxon>
    </lineage>
</organism>
<accession>A0ABQ3UGS4</accession>
<dbReference type="PROSITE" id="PS00108">
    <property type="entry name" value="PROTEIN_KINASE_ST"/>
    <property type="match status" value="1"/>
</dbReference>
<evidence type="ECO:0000256" key="1">
    <source>
        <dbReference type="ARBA" id="ARBA00022679"/>
    </source>
</evidence>
<evidence type="ECO:0000256" key="6">
    <source>
        <dbReference type="PROSITE-ProRule" id="PRU10141"/>
    </source>
</evidence>
<evidence type="ECO:0000256" key="7">
    <source>
        <dbReference type="SAM" id="Phobius"/>
    </source>
</evidence>
<dbReference type="PANTHER" id="PTHR43289:SF34">
    <property type="entry name" value="SERINE_THREONINE-PROTEIN KINASE YBDM-RELATED"/>
    <property type="match status" value="1"/>
</dbReference>
<keyword evidence="5" id="KW-0853">WD repeat</keyword>
<keyword evidence="7" id="KW-0472">Membrane</keyword>
<keyword evidence="7" id="KW-1133">Transmembrane helix</keyword>
<dbReference type="InterPro" id="IPR011047">
    <property type="entry name" value="Quinoprotein_ADH-like_sf"/>
</dbReference>
<dbReference type="SUPFAM" id="SSF50998">
    <property type="entry name" value="Quinoprotein alcohol dehydrogenase-like"/>
    <property type="match status" value="1"/>
</dbReference>
<keyword evidence="7" id="KW-0812">Transmembrane</keyword>
<dbReference type="InterPro" id="IPR001680">
    <property type="entry name" value="WD40_rpt"/>
</dbReference>
<dbReference type="PROSITE" id="PS00107">
    <property type="entry name" value="PROTEIN_KINASE_ATP"/>
    <property type="match status" value="1"/>
</dbReference>
<name>A0ABQ3UGS4_9CHLR</name>
<dbReference type="Proteomes" id="UP000654345">
    <property type="component" value="Unassembled WGS sequence"/>
</dbReference>
<feature type="transmembrane region" description="Helical" evidence="7">
    <location>
        <begin position="331"/>
        <end position="354"/>
    </location>
</feature>
<evidence type="ECO:0000313" key="9">
    <source>
        <dbReference type="EMBL" id="GHO51908.1"/>
    </source>
</evidence>
<keyword evidence="3" id="KW-0418">Kinase</keyword>
<dbReference type="PROSITE" id="PS50294">
    <property type="entry name" value="WD_REPEATS_REGION"/>
    <property type="match status" value="1"/>
</dbReference>
<sequence>MEIYGTGNAGLVGKHLGNYRLTQLLGRGSFAEVYLAEHRHLKMQAAIKVLHTHIQEREAEAFYAEARTLAQLEHPNIIRVLEGGIDGDVPYLVMAYAPNGTLQQRYRLGQCYEPHVILPHIMQIADALSYAHQRRIVHRDMKPENVLLGVAHEALLSDFGLAVIAHHTHSQHREAFAGSINYMAPEVIQGHPRPASDQYALAAIMYTWLSGKPLFAGTFREVLSQHLTQAPTSLTTLLPDVHPGVAHVIERALAKDPHQRFPDISSFSRAFEQACLGEPGPYEAGYQAQPGIVEREHVVEIPTWDEVLSTRQIEAETQRIPESTRRVSRRAVVGSIALGAGIIAVGGGVSWWALRRPEAAQSTSPEATHSPVQKPLPPFGTRLLTFNGHDIHNDPQQAGSYNTITTLGWSPDGRLIASADLNRVLVWDAGQGKLSAQPREQLGSITRLNWRDNDTLVCVNGQQAGAAPGSSKLGVRVWKAHSGVVQATYHSGENAIPIVVSPDGKSVLGMKNVSDQENASNLGNLLVWDLVTGETQTTHPGLHLLSNVDAAWSADGKYIATAFSMGSSSGDVDIALLGIMTWRRDNGSDLVSNPSGEHDALHIAWQPGGRLVATGYIEGHVRVWDAFSGAQQEVFQAGQHGESVLALAWSPDGTRLAASIGSLQAQGYVSAVPVWDIARKRLLGSYAKHTDYVRAMAWSPDSTRIASTDGSVVHIWQAE</sequence>
<protein>
    <recommendedName>
        <fullName evidence="8">Protein kinase domain-containing protein</fullName>
    </recommendedName>
</protein>
<keyword evidence="4 6" id="KW-0067">ATP-binding</keyword>
<feature type="repeat" description="WD" evidence="5">
    <location>
        <begin position="686"/>
        <end position="719"/>
    </location>
</feature>
<dbReference type="InterPro" id="IPR000719">
    <property type="entry name" value="Prot_kinase_dom"/>
</dbReference>
<gene>
    <name evidence="9" type="ORF">KSB_03830</name>
</gene>
<dbReference type="InterPro" id="IPR008271">
    <property type="entry name" value="Ser/Thr_kinase_AS"/>
</dbReference>
<dbReference type="EMBL" id="BNJG01000001">
    <property type="protein sequence ID" value="GHO51908.1"/>
    <property type="molecule type" value="Genomic_DNA"/>
</dbReference>
<dbReference type="SUPFAM" id="SSF56112">
    <property type="entry name" value="Protein kinase-like (PK-like)"/>
    <property type="match status" value="1"/>
</dbReference>
<dbReference type="Gene3D" id="1.10.510.10">
    <property type="entry name" value="Transferase(Phosphotransferase) domain 1"/>
    <property type="match status" value="1"/>
</dbReference>
<dbReference type="Pfam" id="PF00400">
    <property type="entry name" value="WD40"/>
    <property type="match status" value="4"/>
</dbReference>
<feature type="repeat" description="WD" evidence="5">
    <location>
        <begin position="603"/>
        <end position="634"/>
    </location>
</feature>
<keyword evidence="2 6" id="KW-0547">Nucleotide-binding</keyword>
<evidence type="ECO:0000256" key="4">
    <source>
        <dbReference type="ARBA" id="ARBA00022840"/>
    </source>
</evidence>
<dbReference type="PANTHER" id="PTHR43289">
    <property type="entry name" value="MITOGEN-ACTIVATED PROTEIN KINASE KINASE KINASE 20-RELATED"/>
    <property type="match status" value="1"/>
</dbReference>
<proteinExistence type="predicted"/>
<dbReference type="SMART" id="SM00220">
    <property type="entry name" value="S_TKc"/>
    <property type="match status" value="1"/>
</dbReference>
<keyword evidence="10" id="KW-1185">Reference proteome</keyword>
<dbReference type="SMART" id="SM00320">
    <property type="entry name" value="WD40"/>
    <property type="match status" value="4"/>
</dbReference>
<dbReference type="InterPro" id="IPR011009">
    <property type="entry name" value="Kinase-like_dom_sf"/>
</dbReference>
<feature type="domain" description="Protein kinase" evidence="8">
    <location>
        <begin position="19"/>
        <end position="272"/>
    </location>
</feature>
<keyword evidence="1" id="KW-0808">Transferase</keyword>
<evidence type="ECO:0000256" key="5">
    <source>
        <dbReference type="PROSITE-ProRule" id="PRU00221"/>
    </source>
</evidence>
<dbReference type="InterPro" id="IPR015943">
    <property type="entry name" value="WD40/YVTN_repeat-like_dom_sf"/>
</dbReference>
<feature type="binding site" evidence="6">
    <location>
        <position position="48"/>
    </location>
    <ligand>
        <name>ATP</name>
        <dbReference type="ChEBI" id="CHEBI:30616"/>
    </ligand>
</feature>
<evidence type="ECO:0000313" key="10">
    <source>
        <dbReference type="Proteomes" id="UP000654345"/>
    </source>
</evidence>
<dbReference type="RefSeq" id="WP_201368872.1">
    <property type="nucleotide sequence ID" value="NZ_BNJG01000001.1"/>
</dbReference>
<dbReference type="InterPro" id="IPR017441">
    <property type="entry name" value="Protein_kinase_ATP_BS"/>
</dbReference>
<evidence type="ECO:0000256" key="2">
    <source>
        <dbReference type="ARBA" id="ARBA00022741"/>
    </source>
</evidence>
<evidence type="ECO:0000259" key="8">
    <source>
        <dbReference type="PROSITE" id="PS50011"/>
    </source>
</evidence>